<reference evidence="2" key="1">
    <citation type="submission" date="2013-10" db="EMBL/GenBank/DDBJ databases">
        <title>Genomic analysis of the causative agents of coccidiosis in chickens.</title>
        <authorList>
            <person name="Reid A.J."/>
            <person name="Blake D."/>
            <person name="Billington K."/>
            <person name="Browne H."/>
            <person name="Dunn M."/>
            <person name="Hung S."/>
            <person name="Kawahara F."/>
            <person name="Miranda-Saavedra D."/>
            <person name="Mourier T."/>
            <person name="Nagra H."/>
            <person name="Otto T.D."/>
            <person name="Rawlings N."/>
            <person name="Sanchez A."/>
            <person name="Sanders M."/>
            <person name="Subramaniam C."/>
            <person name="Tay Y."/>
            <person name="Dear P."/>
            <person name="Doerig C."/>
            <person name="Gruber A."/>
            <person name="Parkinson J."/>
            <person name="Shirley M."/>
            <person name="Wan K.L."/>
            <person name="Berriman M."/>
            <person name="Tomley F."/>
            <person name="Pain A."/>
        </authorList>
    </citation>
    <scope>NUCLEOTIDE SEQUENCE [LARGE SCALE GENOMIC DNA]</scope>
    <source>
        <strain evidence="2">Houghton</strain>
    </source>
</reference>
<feature type="region of interest" description="Disordered" evidence="1">
    <location>
        <begin position="738"/>
        <end position="774"/>
    </location>
</feature>
<name>U6LSJ4_9EIME</name>
<dbReference type="VEuPathDB" id="ToxoDB:EBH_0014690"/>
<evidence type="ECO:0000256" key="1">
    <source>
        <dbReference type="SAM" id="MobiDB-lite"/>
    </source>
</evidence>
<gene>
    <name evidence="2" type="ORF">EBH_0014690</name>
</gene>
<dbReference type="AlphaFoldDB" id="U6LSJ4"/>
<feature type="compositionally biased region" description="Low complexity" evidence="1">
    <location>
        <begin position="530"/>
        <end position="548"/>
    </location>
</feature>
<evidence type="ECO:0000313" key="2">
    <source>
        <dbReference type="EMBL" id="CDJ53106.1"/>
    </source>
</evidence>
<accession>U6LSJ4</accession>
<evidence type="ECO:0000313" key="3">
    <source>
        <dbReference type="Proteomes" id="UP000030750"/>
    </source>
</evidence>
<dbReference type="EMBL" id="HG713263">
    <property type="protein sequence ID" value="CDJ53106.1"/>
    <property type="molecule type" value="Genomic_DNA"/>
</dbReference>
<reference evidence="2" key="2">
    <citation type="submission" date="2013-10" db="EMBL/GenBank/DDBJ databases">
        <authorList>
            <person name="Aslett M."/>
        </authorList>
    </citation>
    <scope>NUCLEOTIDE SEQUENCE [LARGE SCALE GENOMIC DNA]</scope>
    <source>
        <strain evidence="2">Houghton</strain>
    </source>
</reference>
<sequence length="1015" mass="109660">MNAGSFATIRKGSSSNCSGNFVSDALLRQLEFEDFSRASCWEQLQHEFISCLRGLPIVASRSRYLKQVETAHEEAAAAAASAGAASGRAAPCMHSSASCSSSWHEYPVPPQLYSCMCCSPQQQQQQQRCVLSLHLFAPLVLQQLLPIPRSPDPSVNSDEGYRDQLLRLTYTCSPPLPELSCYCSNSSSGAIKNAPGAEQQPPDQHISGLSVSPVFFNSSSTSGYNTNNSSRGRNNKELRCGTCAACVLRWEEFFPSRAPSIQRSFGVSEFLQLESVRLPEVADTAVGAAAAAGSANQDAEAAARATGAAAVPLHVPKETARAALAALGLAARGAEPCQHGPVGEQQQQQQLLSKLPLFCVYDPLHEDCVGSQVLQCPAAAKLACVAATPLTAAAAHAAAAAETEGKARADVRERSALLIRQYESRCLSSAFAACDLPKFLHLLLPFLGAKLQQQRNQGGQQHALSLLLQLTVAAQYTYFLPGPWQQMHSSAKLGPLRDGLLRKSRGDGTCDAAQGAKAWRQQQTCSTFNTGTQPSSSNGSSTGSSSSSDCNRPSDTTIRGWRELALGASIPSFDQDDTPVSSADRLLQQLLLQRCPFEALHVIWCSPLQPLGEFWSSSRSSGRPLAAAFDCRLRLNLYAPLLRAHGRLLQHYSLSLRTLEQQVLNATDFLQEDIWRQQCRVTSRVHQLSRLLLLAGRSSSIKQQPFASVTSKTFRSLESTRRRGQAPHNLRLLWRSAAASKHGRRGSTSPEGSSLRSSSKSSSSDEASEYNTTRDAEGACIEAEVQQLFRPMTRQQQLLIHQQQVKRLLLAGNKCCSECSCCCSACGCCGIDLAFGLLWGSTSSNSFFAELALCAGKQQSLSQLQRLWQKLLMRLRWMWDQGLLLPRIVSGLTAATAASCAVQAAAEARPAKAAADATNGQGWSALAAGLGVACCPDGPSALPDVCCCSLQQLLQQLNCAIQQQRLQLLLQDMPKEQHQQPFESLRFVLPGISHLYEPILPILPPITEAILTPKP</sequence>
<dbReference type="OrthoDB" id="346509at2759"/>
<organism evidence="2 3">
    <name type="scientific">Eimeria brunetti</name>
    <dbReference type="NCBI Taxonomy" id="51314"/>
    <lineage>
        <taxon>Eukaryota</taxon>
        <taxon>Sar</taxon>
        <taxon>Alveolata</taxon>
        <taxon>Apicomplexa</taxon>
        <taxon>Conoidasida</taxon>
        <taxon>Coccidia</taxon>
        <taxon>Eucoccidiorida</taxon>
        <taxon>Eimeriorina</taxon>
        <taxon>Eimeriidae</taxon>
        <taxon>Eimeria</taxon>
    </lineage>
</organism>
<protein>
    <submittedName>
        <fullName evidence="2">Uncharacterized protein</fullName>
    </submittedName>
</protein>
<proteinExistence type="predicted"/>
<dbReference type="Proteomes" id="UP000030750">
    <property type="component" value="Unassembled WGS sequence"/>
</dbReference>
<feature type="region of interest" description="Disordered" evidence="1">
    <location>
        <begin position="527"/>
        <end position="554"/>
    </location>
</feature>
<feature type="compositionally biased region" description="Low complexity" evidence="1">
    <location>
        <begin position="747"/>
        <end position="765"/>
    </location>
</feature>
<keyword evidence="3" id="KW-1185">Reference proteome</keyword>